<evidence type="ECO:0000313" key="8">
    <source>
        <dbReference type="EMBL" id="AGL87579.1"/>
    </source>
</evidence>
<dbReference type="PANTHER" id="PTHR43483">
    <property type="entry name" value="MEMBRANE TRANSPORTER PROTEIN HI_0806-RELATED"/>
    <property type="match status" value="1"/>
</dbReference>
<reference evidence="9" key="1">
    <citation type="journal article" date="2014" name="Genome Announc.">
        <title>Full-genome sequence of the plant growth-promoting bacterium Pseudomonas protegens CHA0.</title>
        <authorList>
            <person name="Jousset A."/>
            <person name="Schuldes J."/>
            <person name="Keel C."/>
            <person name="Maurhofer M."/>
            <person name="Daniel R."/>
            <person name="Scheu S."/>
            <person name="Thuermer A."/>
        </authorList>
    </citation>
    <scope>NUCLEOTIDE SEQUENCE [LARGE SCALE GENOMIC DNA]</scope>
    <source>
        <strain evidence="9">DSM 19095 / LMG 27888 / CFBP 6595 / CHA0</strain>
    </source>
</reference>
<keyword evidence="4 6" id="KW-1133">Transmembrane helix</keyword>
<comment type="similarity">
    <text evidence="2 6">Belongs to the 4-toluene sulfonate uptake permease (TSUP) (TC 2.A.102) family.</text>
</comment>
<organism evidence="8 9">
    <name type="scientific">Pseudomonas protegens (strain DSM 19095 / LMG 27888 / CFBP 6595 / CHA0)</name>
    <dbReference type="NCBI Taxonomy" id="1124983"/>
    <lineage>
        <taxon>Bacteria</taxon>
        <taxon>Pseudomonadati</taxon>
        <taxon>Pseudomonadota</taxon>
        <taxon>Gammaproteobacteria</taxon>
        <taxon>Pseudomonadales</taxon>
        <taxon>Pseudomonadaceae</taxon>
        <taxon>Pseudomonas</taxon>
    </lineage>
</organism>
<gene>
    <name evidence="8" type="ORF">PFLCHA0_c58510</name>
</gene>
<proteinExistence type="inferred from homology"/>
<feature type="transmembrane region" description="Helical" evidence="6">
    <location>
        <begin position="81"/>
        <end position="103"/>
    </location>
</feature>
<accession>A0A2C9EVD9</accession>
<name>A0A2C9EVD9_PSEPH</name>
<feature type="region of interest" description="Disordered" evidence="7">
    <location>
        <begin position="1"/>
        <end position="20"/>
    </location>
</feature>
<feature type="transmembrane region" description="Helical" evidence="6">
    <location>
        <begin position="115"/>
        <end position="133"/>
    </location>
</feature>
<evidence type="ECO:0000256" key="1">
    <source>
        <dbReference type="ARBA" id="ARBA00004141"/>
    </source>
</evidence>
<keyword evidence="6" id="KW-1003">Cell membrane</keyword>
<comment type="subcellular location">
    <subcellularLocation>
        <location evidence="6">Cell membrane</location>
        <topology evidence="6">Multi-pass membrane protein</topology>
    </subcellularLocation>
    <subcellularLocation>
        <location evidence="1">Membrane</location>
        <topology evidence="1">Multi-pass membrane protein</topology>
    </subcellularLocation>
</comment>
<evidence type="ECO:0000313" key="9">
    <source>
        <dbReference type="Proteomes" id="UP000013940"/>
    </source>
</evidence>
<evidence type="ECO:0000256" key="4">
    <source>
        <dbReference type="ARBA" id="ARBA00022989"/>
    </source>
</evidence>
<protein>
    <recommendedName>
        <fullName evidence="6">Probable membrane transporter protein</fullName>
    </recommendedName>
</protein>
<evidence type="ECO:0000256" key="7">
    <source>
        <dbReference type="SAM" id="MobiDB-lite"/>
    </source>
</evidence>
<dbReference type="GO" id="GO:0005886">
    <property type="term" value="C:plasma membrane"/>
    <property type="evidence" value="ECO:0007669"/>
    <property type="project" value="UniProtKB-SubCell"/>
</dbReference>
<dbReference type="eggNOG" id="COG0730">
    <property type="taxonomic scope" value="Bacteria"/>
</dbReference>
<evidence type="ECO:0000256" key="2">
    <source>
        <dbReference type="ARBA" id="ARBA00009142"/>
    </source>
</evidence>
<feature type="transmembrane region" description="Helical" evidence="6">
    <location>
        <begin position="247"/>
        <end position="266"/>
    </location>
</feature>
<dbReference type="PANTHER" id="PTHR43483:SF3">
    <property type="entry name" value="MEMBRANE TRANSPORTER PROTEIN HI_0806-RELATED"/>
    <property type="match status" value="1"/>
</dbReference>
<dbReference type="KEGG" id="pprc:PFLCHA0_c58510"/>
<dbReference type="AlphaFoldDB" id="A0A2C9EVD9"/>
<dbReference type="HOGENOM" id="CLU_045498_6_0_6"/>
<dbReference type="EMBL" id="CP003190">
    <property type="protein sequence ID" value="AGL87579.1"/>
    <property type="molecule type" value="Genomic_DNA"/>
</dbReference>
<evidence type="ECO:0000256" key="6">
    <source>
        <dbReference type="RuleBase" id="RU363041"/>
    </source>
</evidence>
<dbReference type="InterPro" id="IPR002781">
    <property type="entry name" value="TM_pro_TauE-like"/>
</dbReference>
<sequence>MCFAHFTHRSGGYPSPSSGVRGGASVTMPIYFSDAPMEFLLYLLLGACAGVLAGLFGVGGGIIIVPVLVFSFTLQGFDVSVLTHLAVGTSLASIIFTSVNAVREHHRRGAVRWPIFAWMTVGILLGAGFGALTAEAISGPHLQKIIGVFALVVALQMTLELKPKASRQVPGKLGLTAAGGVIGWASAIFGIGGGSLTVPFLTWRSVPMQQAVATSSACGLPIALASALSFMILGWHDPLLPAHSLGFVYLPALLGIALTSMVFARIGARLAHKLSPRLLKRMFAALLFCVGLSFLF</sequence>
<keyword evidence="3 6" id="KW-0812">Transmembrane</keyword>
<feature type="transmembrane region" description="Helical" evidence="6">
    <location>
        <begin position="181"/>
        <end position="201"/>
    </location>
</feature>
<evidence type="ECO:0000256" key="5">
    <source>
        <dbReference type="ARBA" id="ARBA00023136"/>
    </source>
</evidence>
<keyword evidence="5 6" id="KW-0472">Membrane</keyword>
<feature type="transmembrane region" description="Helical" evidence="6">
    <location>
        <begin position="278"/>
        <end position="295"/>
    </location>
</feature>
<dbReference type="Pfam" id="PF01925">
    <property type="entry name" value="TauE"/>
    <property type="match status" value="1"/>
</dbReference>
<evidence type="ECO:0000256" key="3">
    <source>
        <dbReference type="ARBA" id="ARBA00022692"/>
    </source>
</evidence>
<feature type="transmembrane region" description="Helical" evidence="6">
    <location>
        <begin position="213"/>
        <end position="235"/>
    </location>
</feature>
<feature type="transmembrane region" description="Helical" evidence="6">
    <location>
        <begin position="39"/>
        <end position="69"/>
    </location>
</feature>
<dbReference type="Proteomes" id="UP000013940">
    <property type="component" value="Chromosome"/>
</dbReference>